<name>A0A2T7DPF1_9POAL</name>
<proteinExistence type="predicted"/>
<dbReference type="Proteomes" id="UP000244336">
    <property type="component" value="Chromosome 5"/>
</dbReference>
<organism evidence="1 2">
    <name type="scientific">Panicum hallii var. hallii</name>
    <dbReference type="NCBI Taxonomy" id="1504633"/>
    <lineage>
        <taxon>Eukaryota</taxon>
        <taxon>Viridiplantae</taxon>
        <taxon>Streptophyta</taxon>
        <taxon>Embryophyta</taxon>
        <taxon>Tracheophyta</taxon>
        <taxon>Spermatophyta</taxon>
        <taxon>Magnoliopsida</taxon>
        <taxon>Liliopsida</taxon>
        <taxon>Poales</taxon>
        <taxon>Poaceae</taxon>
        <taxon>PACMAD clade</taxon>
        <taxon>Panicoideae</taxon>
        <taxon>Panicodae</taxon>
        <taxon>Paniceae</taxon>
        <taxon>Panicinae</taxon>
        <taxon>Panicum</taxon>
        <taxon>Panicum sect. Panicum</taxon>
    </lineage>
</organism>
<dbReference type="AlphaFoldDB" id="A0A2T7DPF1"/>
<keyword evidence="2" id="KW-1185">Reference proteome</keyword>
<accession>A0A2T7DPF1</accession>
<gene>
    <name evidence="1" type="ORF">GQ55_5G428900</name>
</gene>
<dbReference type="EMBL" id="CM009753">
    <property type="protein sequence ID" value="PUZ57416.1"/>
    <property type="molecule type" value="Genomic_DNA"/>
</dbReference>
<reference evidence="1 2" key="1">
    <citation type="submission" date="2018-04" db="EMBL/GenBank/DDBJ databases">
        <title>WGS assembly of Panicum hallii var. hallii HAL2.</title>
        <authorList>
            <person name="Lovell J."/>
            <person name="Jenkins J."/>
            <person name="Lowry D."/>
            <person name="Mamidi S."/>
            <person name="Sreedasyam A."/>
            <person name="Weng X."/>
            <person name="Barry K."/>
            <person name="Bonette J."/>
            <person name="Campitelli B."/>
            <person name="Daum C."/>
            <person name="Gordon S."/>
            <person name="Gould B."/>
            <person name="Lipzen A."/>
            <person name="MacQueen A."/>
            <person name="Palacio-Mejia J."/>
            <person name="Plott C."/>
            <person name="Shakirov E."/>
            <person name="Shu S."/>
            <person name="Yoshinaga Y."/>
            <person name="Zane M."/>
            <person name="Rokhsar D."/>
            <person name="Grimwood J."/>
            <person name="Schmutz J."/>
            <person name="Juenger T."/>
        </authorList>
    </citation>
    <scope>NUCLEOTIDE SEQUENCE [LARGE SCALE GENOMIC DNA]</scope>
    <source>
        <strain evidence="2">cv. HAL2</strain>
    </source>
</reference>
<protein>
    <submittedName>
        <fullName evidence="1">Uncharacterized protein</fullName>
    </submittedName>
</protein>
<dbReference type="Gramene" id="PUZ57416">
    <property type="protein sequence ID" value="PUZ57416"/>
    <property type="gene ID" value="GQ55_5G428900"/>
</dbReference>
<sequence>MNGAILTTVNGAAASIVRDFGHSHRVPRSIGSRNTPTQNLLRKVPNWLGSWQVVVTTHGRINQ</sequence>
<evidence type="ECO:0000313" key="2">
    <source>
        <dbReference type="Proteomes" id="UP000244336"/>
    </source>
</evidence>
<evidence type="ECO:0000313" key="1">
    <source>
        <dbReference type="EMBL" id="PUZ57416.1"/>
    </source>
</evidence>